<dbReference type="SMART" id="SM01117">
    <property type="entry name" value="Cyt-b5"/>
    <property type="match status" value="1"/>
</dbReference>
<dbReference type="InterPro" id="IPR001199">
    <property type="entry name" value="Cyt_B5-like_heme/steroid-bd"/>
</dbReference>
<dbReference type="InterPro" id="IPR012171">
    <property type="entry name" value="Fatty_acid_desaturase"/>
</dbReference>
<dbReference type="GO" id="GO:0006665">
    <property type="term" value="P:sphingolipid metabolic process"/>
    <property type="evidence" value="ECO:0007669"/>
    <property type="project" value="UniProtKB-UniPathway"/>
</dbReference>
<evidence type="ECO:0000256" key="14">
    <source>
        <dbReference type="ARBA" id="ARBA00023098"/>
    </source>
</evidence>
<feature type="transmembrane region" description="Helical" evidence="17">
    <location>
        <begin position="435"/>
        <end position="454"/>
    </location>
</feature>
<keyword evidence="7" id="KW-0349">Heme</keyword>
<evidence type="ECO:0000256" key="13">
    <source>
        <dbReference type="ARBA" id="ARBA00023004"/>
    </source>
</evidence>
<dbReference type="PANTHER" id="PTHR19353">
    <property type="entry name" value="FATTY ACID DESATURASE 2"/>
    <property type="match status" value="1"/>
</dbReference>
<feature type="transmembrane region" description="Helical" evidence="17">
    <location>
        <begin position="283"/>
        <end position="304"/>
    </location>
</feature>
<keyword evidence="8 17" id="KW-0812">Transmembrane</keyword>
<feature type="compositionally biased region" description="Acidic residues" evidence="16">
    <location>
        <begin position="148"/>
        <end position="158"/>
    </location>
</feature>
<dbReference type="GO" id="GO:0016717">
    <property type="term" value="F:oxidoreductase activity, acting on paired donors, with oxidation of a pair of donors resulting in the reduction of molecular oxygen to two molecules of water"/>
    <property type="evidence" value="ECO:0007669"/>
    <property type="project" value="TreeGrafter"/>
</dbReference>
<dbReference type="Pfam" id="PF00173">
    <property type="entry name" value="Cyt-b5"/>
    <property type="match status" value="1"/>
</dbReference>
<keyword evidence="15 17" id="KW-0472">Membrane</keyword>
<dbReference type="SUPFAM" id="SSF55856">
    <property type="entry name" value="Cytochrome b5-like heme/steroid binding domain"/>
    <property type="match status" value="1"/>
</dbReference>
<evidence type="ECO:0000313" key="21">
    <source>
        <dbReference type="Proteomes" id="UP000326757"/>
    </source>
</evidence>
<evidence type="ECO:0000256" key="12">
    <source>
        <dbReference type="ARBA" id="ARBA00023002"/>
    </source>
</evidence>
<comment type="pathway">
    <text evidence="2">Lipid metabolism; sphingolipid metabolism.</text>
</comment>
<keyword evidence="11 17" id="KW-1133">Transmembrane helix</keyword>
<comment type="similarity">
    <text evidence="4">Belongs to the fatty acid desaturase type 1 family.</text>
</comment>
<dbReference type="Gene3D" id="3.10.120.10">
    <property type="entry name" value="Cytochrome b5-like heme/steroid binding domain"/>
    <property type="match status" value="1"/>
</dbReference>
<comment type="caution">
    <text evidence="20">The sequence shown here is derived from an EMBL/GenBank/DDBJ whole genome shotgun (WGS) entry which is preliminary data.</text>
</comment>
<evidence type="ECO:0000256" key="1">
    <source>
        <dbReference type="ARBA" id="ARBA00004141"/>
    </source>
</evidence>
<keyword evidence="10" id="KW-0746">Sphingolipid metabolism</keyword>
<evidence type="ECO:0000256" key="6">
    <source>
        <dbReference type="ARBA" id="ARBA00016939"/>
    </source>
</evidence>
<feature type="chain" id="PRO_5024823869" description="Delta 8-(E)-sphingolipid desaturase" evidence="18">
    <location>
        <begin position="26"/>
        <end position="710"/>
    </location>
</feature>
<dbReference type="CDD" id="cd03506">
    <property type="entry name" value="Delta6-FADS-like"/>
    <property type="match status" value="1"/>
</dbReference>
<evidence type="ECO:0000256" key="4">
    <source>
        <dbReference type="ARBA" id="ARBA00009295"/>
    </source>
</evidence>
<dbReference type="EMBL" id="VIGI01000012">
    <property type="protein sequence ID" value="KAB8293195.1"/>
    <property type="molecule type" value="Genomic_DNA"/>
</dbReference>
<keyword evidence="9" id="KW-0479">Metal-binding</keyword>
<dbReference type="Proteomes" id="UP000326757">
    <property type="component" value="Unassembled WGS sequence"/>
</dbReference>
<evidence type="ECO:0000313" key="20">
    <source>
        <dbReference type="EMBL" id="KAB8293195.1"/>
    </source>
</evidence>
<evidence type="ECO:0000256" key="10">
    <source>
        <dbReference type="ARBA" id="ARBA00022919"/>
    </source>
</evidence>
<dbReference type="InterPro" id="IPR036400">
    <property type="entry name" value="Cyt_B5-like_heme/steroid_sf"/>
</dbReference>
<keyword evidence="13" id="KW-0408">Iron</keyword>
<organism evidence="20 21">
    <name type="scientific">Monilinia laxa</name>
    <name type="common">Brown rot fungus</name>
    <name type="synonym">Sclerotinia laxa</name>
    <dbReference type="NCBI Taxonomy" id="61186"/>
    <lineage>
        <taxon>Eukaryota</taxon>
        <taxon>Fungi</taxon>
        <taxon>Dikarya</taxon>
        <taxon>Ascomycota</taxon>
        <taxon>Pezizomycotina</taxon>
        <taxon>Leotiomycetes</taxon>
        <taxon>Helotiales</taxon>
        <taxon>Sclerotiniaceae</taxon>
        <taxon>Monilinia</taxon>
    </lineage>
</organism>
<evidence type="ECO:0000256" key="18">
    <source>
        <dbReference type="SAM" id="SignalP"/>
    </source>
</evidence>
<feature type="domain" description="Cytochrome b5 heme-binding" evidence="19">
    <location>
        <begin position="51"/>
        <end position="126"/>
    </location>
</feature>
<keyword evidence="21" id="KW-1185">Reference proteome</keyword>
<evidence type="ECO:0000256" key="16">
    <source>
        <dbReference type="SAM" id="MobiDB-lite"/>
    </source>
</evidence>
<evidence type="ECO:0000256" key="8">
    <source>
        <dbReference type="ARBA" id="ARBA00022692"/>
    </source>
</evidence>
<evidence type="ECO:0000256" key="2">
    <source>
        <dbReference type="ARBA" id="ARBA00004760"/>
    </source>
</evidence>
<evidence type="ECO:0000259" key="19">
    <source>
        <dbReference type="PROSITE" id="PS50255"/>
    </source>
</evidence>
<keyword evidence="12" id="KW-0560">Oxidoreductase</keyword>
<dbReference type="PROSITE" id="PS50255">
    <property type="entry name" value="CYTOCHROME_B5_2"/>
    <property type="match status" value="1"/>
</dbReference>
<dbReference type="GO" id="GO:0046872">
    <property type="term" value="F:metal ion binding"/>
    <property type="evidence" value="ECO:0007669"/>
    <property type="project" value="UniProtKB-KW"/>
</dbReference>
<dbReference type="InterPro" id="IPR005804">
    <property type="entry name" value="FA_desaturase_dom"/>
</dbReference>
<evidence type="ECO:0000256" key="5">
    <source>
        <dbReference type="ARBA" id="ARBA00012019"/>
    </source>
</evidence>
<feature type="region of interest" description="Disordered" evidence="16">
    <location>
        <begin position="147"/>
        <end position="207"/>
    </location>
</feature>
<evidence type="ECO:0000256" key="17">
    <source>
        <dbReference type="SAM" id="Phobius"/>
    </source>
</evidence>
<evidence type="ECO:0000256" key="15">
    <source>
        <dbReference type="ARBA" id="ARBA00023136"/>
    </source>
</evidence>
<dbReference type="AlphaFoldDB" id="A0A5N6JW97"/>
<dbReference type="EC" id="1.14.19.18" evidence="5"/>
<feature type="transmembrane region" description="Helical" evidence="17">
    <location>
        <begin position="316"/>
        <end position="338"/>
    </location>
</feature>
<reference evidence="20 21" key="1">
    <citation type="submission" date="2019-06" db="EMBL/GenBank/DDBJ databases">
        <title>Genome Sequence of the Brown Rot Fungal Pathogen Monilinia laxa.</title>
        <authorList>
            <person name="De Miccolis Angelini R.M."/>
            <person name="Landi L."/>
            <person name="Abate D."/>
            <person name="Pollastro S."/>
            <person name="Romanazzi G."/>
            <person name="Faretra F."/>
        </authorList>
    </citation>
    <scope>NUCLEOTIDE SEQUENCE [LARGE SCALE GENOMIC DNA]</scope>
    <source>
        <strain evidence="20 21">Mlax316</strain>
    </source>
</reference>
<protein>
    <recommendedName>
        <fullName evidence="6">Delta 8-(E)-sphingolipid desaturase</fullName>
        <ecNumber evidence="5">1.14.19.18</ecNumber>
    </recommendedName>
</protein>
<evidence type="ECO:0000256" key="11">
    <source>
        <dbReference type="ARBA" id="ARBA00022989"/>
    </source>
</evidence>
<accession>A0A5N6JW97</accession>
<dbReference type="Pfam" id="PF00487">
    <property type="entry name" value="FA_desaturase"/>
    <property type="match status" value="1"/>
</dbReference>
<name>A0A5N6JW97_MONLA</name>
<dbReference type="OrthoDB" id="260091at2759"/>
<feature type="transmembrane region" description="Helical" evidence="17">
    <location>
        <begin position="398"/>
        <end position="414"/>
    </location>
</feature>
<gene>
    <name evidence="20" type="ORF">EYC80_007536</name>
</gene>
<dbReference type="GO" id="GO:0016020">
    <property type="term" value="C:membrane"/>
    <property type="evidence" value="ECO:0007669"/>
    <property type="project" value="UniProtKB-SubCell"/>
</dbReference>
<evidence type="ECO:0000256" key="3">
    <source>
        <dbReference type="ARBA" id="ARBA00004991"/>
    </source>
</evidence>
<evidence type="ECO:0000256" key="7">
    <source>
        <dbReference type="ARBA" id="ARBA00022617"/>
    </source>
</evidence>
<evidence type="ECO:0000256" key="9">
    <source>
        <dbReference type="ARBA" id="ARBA00022723"/>
    </source>
</evidence>
<keyword evidence="14" id="KW-0443">Lipid metabolism</keyword>
<keyword evidence="18" id="KW-0732">Signal</keyword>
<proteinExistence type="inferred from homology"/>
<dbReference type="UniPathway" id="UPA00222"/>
<dbReference type="PANTHER" id="PTHR19353:SF30">
    <property type="entry name" value="DELTA 8-(E)-SPHINGOLIPID DESATURASE"/>
    <property type="match status" value="1"/>
</dbReference>
<sequence>MIPRSPQRSSLRLQLTVFLFCAVASYLPTYPSYEDNHSTMSSLKTVAASKEKILSRRQVEGLIADGRAIIIVDQAVLKVDAWMRYHPGGDKAIKHMIGRDATDEVNALHSADTRALMGRYQIGRIEGRWKNFVPPIQYGKFRSYVDGMSDDSEEDESIFDEKTSSETSRLPTPTFDEDSQGVRRRGLSRDDRPVSSASSTSSAPDLDDGMAHFDALTREQIDLDHAKYPSLDPDTQEEVVQKYRLLDERMRAEGLYDCNYSAYAIECCRYTFFASMAFICLKWGWYGTSGLFLGCLWHQLVFTVHDAGHMGITHNFTIDSIIGIGLADFIGGLSLGWWKRNHNVHHIVTNSPEHDPDIQHIPFFAVTHRYLDSLTSTFYEKCLTYDAFAKFLLPYQSYYYYVVLCFGRFNLYRLSWEYLLRGLGPRKGPAWWQRWLEIAGQIFFWTWFGYGVVYKSIPTNGARVAFVLISHVVTMPVHAQITLSHFSMSTSELGPHESFPQKMLRTTMDIDCPQWLDFFHGGLQFQAIHHLFPRMPRHNLRRAQKLVLEFCNDVGIPYALYGFVDGNKDVIGRLEEVGRQAAILAKCQKIVAIEIRYLLQYDSSDHKKRVPFLEYAPSHCQTFRNDPAYCTRLLARLLVSFHCTTTDYGYSVDHLYQAIIMIAYRNIFSFPDTRSESLQNYIAWQSTRNFLNCFLDTGEDLSAQTGTSPK</sequence>
<comment type="pathway">
    <text evidence="3">Sphingolipid metabolism.</text>
</comment>
<feature type="signal peptide" evidence="18">
    <location>
        <begin position="1"/>
        <end position="25"/>
    </location>
</feature>
<comment type="subcellular location">
    <subcellularLocation>
        <location evidence="1">Membrane</location>
        <topology evidence="1">Multi-pass membrane protein</topology>
    </subcellularLocation>
</comment>